<feature type="domain" description="DUF222" evidence="2">
    <location>
        <begin position="45"/>
        <end position="351"/>
    </location>
</feature>
<dbReference type="RefSeq" id="WP_343909281.1">
    <property type="nucleotide sequence ID" value="NZ_BAAAJE010000023.1"/>
</dbReference>
<organism evidence="3 4">
    <name type="scientific">Nocardioides aquiterrae</name>
    <dbReference type="NCBI Taxonomy" id="203799"/>
    <lineage>
        <taxon>Bacteria</taxon>
        <taxon>Bacillati</taxon>
        <taxon>Actinomycetota</taxon>
        <taxon>Actinomycetes</taxon>
        <taxon>Propionibacteriales</taxon>
        <taxon>Nocardioidaceae</taxon>
        <taxon>Nocardioides</taxon>
    </lineage>
</organism>
<dbReference type="Pfam" id="PF02720">
    <property type="entry name" value="DUF222"/>
    <property type="match status" value="1"/>
</dbReference>
<keyword evidence="3" id="KW-0255">Endonuclease</keyword>
<dbReference type="Proteomes" id="UP001499979">
    <property type="component" value="Unassembled WGS sequence"/>
</dbReference>
<keyword evidence="3" id="KW-0540">Nuclease</keyword>
<comment type="caution">
    <text evidence="3">The sequence shown here is derived from an EMBL/GenBank/DDBJ whole genome shotgun (WGS) entry which is preliminary data.</text>
</comment>
<name>A0ABN1UL08_9ACTN</name>
<dbReference type="EMBL" id="BAAAJE010000023">
    <property type="protein sequence ID" value="GAA1157036.1"/>
    <property type="molecule type" value="Genomic_DNA"/>
</dbReference>
<feature type="region of interest" description="Disordered" evidence="1">
    <location>
        <begin position="398"/>
        <end position="421"/>
    </location>
</feature>
<evidence type="ECO:0000259" key="2">
    <source>
        <dbReference type="Pfam" id="PF02720"/>
    </source>
</evidence>
<dbReference type="InterPro" id="IPR003870">
    <property type="entry name" value="DUF222"/>
</dbReference>
<dbReference type="CDD" id="cd00085">
    <property type="entry name" value="HNHc"/>
    <property type="match status" value="1"/>
</dbReference>
<proteinExistence type="predicted"/>
<gene>
    <name evidence="3" type="ORF">GCM10009606_38770</name>
</gene>
<accession>A0ABN1UL08</accession>
<reference evidence="3 4" key="1">
    <citation type="journal article" date="2019" name="Int. J. Syst. Evol. Microbiol.">
        <title>The Global Catalogue of Microorganisms (GCM) 10K type strain sequencing project: providing services to taxonomists for standard genome sequencing and annotation.</title>
        <authorList>
            <consortium name="The Broad Institute Genomics Platform"/>
            <consortium name="The Broad Institute Genome Sequencing Center for Infectious Disease"/>
            <person name="Wu L."/>
            <person name="Ma J."/>
        </authorList>
    </citation>
    <scope>NUCLEOTIDE SEQUENCE [LARGE SCALE GENOMIC DNA]</scope>
    <source>
        <strain evidence="3 4">JCM 11813</strain>
    </source>
</reference>
<evidence type="ECO:0000256" key="1">
    <source>
        <dbReference type="SAM" id="MobiDB-lite"/>
    </source>
</evidence>
<keyword evidence="3" id="KW-0378">Hydrolase</keyword>
<evidence type="ECO:0000313" key="4">
    <source>
        <dbReference type="Proteomes" id="UP001499979"/>
    </source>
</evidence>
<dbReference type="GO" id="GO:0004519">
    <property type="term" value="F:endonuclease activity"/>
    <property type="evidence" value="ECO:0007669"/>
    <property type="project" value="UniProtKB-KW"/>
</dbReference>
<sequence length="421" mass="45624">MTAIATPRHRVSVATAHLHAELDAVADASVWSMDPAETASTLIALQRAEARVAELKARVAAHADELHVGQEKGASSAAAWLAHETKTTRGAAHGAVRLGRDLDAHPATRDALAAGRIHTDQARVIVRWVDDLPDTVPAEKVTQAEAFLLEQARHHDAKALNRLGHRLFEVIAPEEADAREAALLAREEEAAAKACSLKMRDDGRGKTHGEFTIPTFHGAALRKILAAIMAAKHQTATKGAGAAAERRPTPEAMGQAFCELIERYPADRVPHTGGVSATVVVMIDLDVLLGRLEKACVLDTGEKISPGQARRLACEAGIIPVVLGGDSQPLDVGRKRRYFTEAQRTAILVRDRGCRAEGCDRTSGLHAHHKQRWVDGGHTDLADGVSLCHWHHNRAHDPTYTTHLPPQRRRHLPPKDVGRSR</sequence>
<evidence type="ECO:0000313" key="3">
    <source>
        <dbReference type="EMBL" id="GAA1157036.1"/>
    </source>
</evidence>
<dbReference type="InterPro" id="IPR003615">
    <property type="entry name" value="HNH_nuc"/>
</dbReference>
<keyword evidence="4" id="KW-1185">Reference proteome</keyword>
<protein>
    <submittedName>
        <fullName evidence="3">HNH endonuclease signature motif containing protein</fullName>
    </submittedName>
</protein>